<feature type="region of interest" description="Disordered" evidence="5">
    <location>
        <begin position="510"/>
        <end position="628"/>
    </location>
</feature>
<evidence type="ECO:0000256" key="1">
    <source>
        <dbReference type="ARBA" id="ARBA00004141"/>
    </source>
</evidence>
<evidence type="ECO:0000256" key="5">
    <source>
        <dbReference type="SAM" id="MobiDB-lite"/>
    </source>
</evidence>
<feature type="region of interest" description="Disordered" evidence="5">
    <location>
        <begin position="1"/>
        <end position="167"/>
    </location>
</feature>
<dbReference type="Proteomes" id="UP000095280">
    <property type="component" value="Unplaced"/>
</dbReference>
<keyword evidence="3" id="KW-1133">Transmembrane helix</keyword>
<name>A0A1I8F4L9_9PLAT</name>
<keyword evidence="2" id="KW-0812">Transmembrane</keyword>
<proteinExistence type="predicted"/>
<dbReference type="WBParaSite" id="maker-unitig_19729-snap-gene-0.2-mRNA-1">
    <property type="protein sequence ID" value="maker-unitig_19729-snap-gene-0.2-mRNA-1"/>
    <property type="gene ID" value="maker-unitig_19729-snap-gene-0.2"/>
</dbReference>
<feature type="compositionally biased region" description="Basic and acidic residues" evidence="5">
    <location>
        <begin position="139"/>
        <end position="167"/>
    </location>
</feature>
<protein>
    <submittedName>
        <fullName evidence="7">Retinitis pigmentosa 1-like 1 protein</fullName>
    </submittedName>
</protein>
<feature type="compositionally biased region" description="Basic residues" evidence="5">
    <location>
        <begin position="618"/>
        <end position="628"/>
    </location>
</feature>
<dbReference type="GO" id="GO:0016020">
    <property type="term" value="C:membrane"/>
    <property type="evidence" value="ECO:0007669"/>
    <property type="project" value="UniProtKB-SubCell"/>
</dbReference>
<evidence type="ECO:0000256" key="2">
    <source>
        <dbReference type="ARBA" id="ARBA00022692"/>
    </source>
</evidence>
<feature type="compositionally biased region" description="Polar residues" evidence="5">
    <location>
        <begin position="512"/>
        <end position="534"/>
    </location>
</feature>
<accession>A0A1I8F4L9</accession>
<feature type="compositionally biased region" description="Polar residues" evidence="5">
    <location>
        <begin position="27"/>
        <end position="37"/>
    </location>
</feature>
<feature type="compositionally biased region" description="Basic and acidic residues" evidence="5">
    <location>
        <begin position="325"/>
        <end position="348"/>
    </location>
</feature>
<evidence type="ECO:0000313" key="7">
    <source>
        <dbReference type="WBParaSite" id="maker-unitig_19729-snap-gene-0.2-mRNA-1"/>
    </source>
</evidence>
<comment type="subcellular location">
    <subcellularLocation>
        <location evidence="1">Membrane</location>
        <topology evidence="1">Multi-pass membrane protein</topology>
    </subcellularLocation>
</comment>
<evidence type="ECO:0000313" key="6">
    <source>
        <dbReference type="Proteomes" id="UP000095280"/>
    </source>
</evidence>
<reference evidence="7" key="1">
    <citation type="submission" date="2016-11" db="UniProtKB">
        <authorList>
            <consortium name="WormBaseParasite"/>
        </authorList>
    </citation>
    <scope>IDENTIFICATION</scope>
</reference>
<dbReference type="AlphaFoldDB" id="A0A1I8F4L9"/>
<feature type="compositionally biased region" description="Basic and acidic residues" evidence="5">
    <location>
        <begin position="50"/>
        <end position="84"/>
    </location>
</feature>
<dbReference type="InterPro" id="IPR026673">
    <property type="entry name" value="SPEC3/Stum"/>
</dbReference>
<keyword evidence="4" id="KW-0472">Membrane</keyword>
<feature type="compositionally biased region" description="Basic and acidic residues" evidence="5">
    <location>
        <begin position="570"/>
        <end position="589"/>
    </location>
</feature>
<feature type="compositionally biased region" description="Polar residues" evidence="5">
    <location>
        <begin position="369"/>
        <end position="381"/>
    </location>
</feature>
<organism evidence="6 7">
    <name type="scientific">Macrostomum lignano</name>
    <dbReference type="NCBI Taxonomy" id="282301"/>
    <lineage>
        <taxon>Eukaryota</taxon>
        <taxon>Metazoa</taxon>
        <taxon>Spiralia</taxon>
        <taxon>Lophotrochozoa</taxon>
        <taxon>Platyhelminthes</taxon>
        <taxon>Rhabditophora</taxon>
        <taxon>Macrostomorpha</taxon>
        <taxon>Macrostomida</taxon>
        <taxon>Macrostomidae</taxon>
        <taxon>Macrostomum</taxon>
    </lineage>
</organism>
<sequence>RESDDVSGESQARVGESQARVRRESGEQSGESQTKSQARVRRVSGEESDESHGESQGENQARVRRESERVSGGEFRRRVRRESGDESGEVSESQARVRRESARVRSQSGRRSRPRSQARVVRREVRRGESGESQTRSGECARVRRESGESQRENQGESQARVRRESDESQARNVSACCYCRPRLRGGQAGPADCARFSTKWAISLCVCKFLVPGLGTFVAGLTVCCPCSDNPGFACGDLCQSACLQFGVALLQLAADSPLLSGLDLELRLGLHLHRQVQPLASSGRSSYWASPPGLASRRCDNFARRSRARPAFGMPLLPPPEYRGPEDRRRTRRRPYEEAVREELSRWRSQAVAQDAKHHGRPDDSAQPESRSQGGSVLQPSWLHRSLGTSPSPCRSPAGCKQAVAGSANGNYRRLTQPCGNKPVIPGSSSGLSQPSRAKFRQSLLRRPSRTERRVSGDFDRLRGVEFGPAAIPAPLLRRSGQGARAWPGVSLTLAGAAPDAAAALRSKAGTASSSSQGTFHRNVRRSSSSTAGGVAFEVLGGDDEKHLAAQAGEPQTTWRSAGGPDLRPQEEIRALQEAEEPQKGDTAKNGGGHAEASQRSNNDKVEKVSKECRGKKNGRREAHHG</sequence>
<dbReference type="Pfam" id="PF15795">
    <property type="entry name" value="Spec3"/>
    <property type="match status" value="1"/>
</dbReference>
<keyword evidence="6" id="KW-1185">Reference proteome</keyword>
<feature type="compositionally biased region" description="Basic and acidic residues" evidence="5">
    <location>
        <begin position="604"/>
        <end position="617"/>
    </location>
</feature>
<feature type="region of interest" description="Disordered" evidence="5">
    <location>
        <begin position="312"/>
        <end position="405"/>
    </location>
</feature>
<evidence type="ECO:0000256" key="4">
    <source>
        <dbReference type="ARBA" id="ARBA00023136"/>
    </source>
</evidence>
<evidence type="ECO:0000256" key="3">
    <source>
        <dbReference type="ARBA" id="ARBA00022989"/>
    </source>
</evidence>
<feature type="compositionally biased region" description="Basic and acidic residues" evidence="5">
    <location>
        <begin position="357"/>
        <end position="366"/>
    </location>
</feature>
<feature type="compositionally biased region" description="Basic and acidic residues" evidence="5">
    <location>
        <begin position="121"/>
        <end position="130"/>
    </location>
</feature>